<dbReference type="AlphaFoldDB" id="A0A0K1PM78"/>
<dbReference type="InterPro" id="IPR056085">
    <property type="entry name" value="DUF7668"/>
</dbReference>
<dbReference type="KEGG" id="llu:AKJ09_01307"/>
<proteinExistence type="predicted"/>
<sequence>MGTYWQVLIDLWTIESGASDLVLDAWVFETEDGFRFEINSVYVP</sequence>
<feature type="domain" description="DUF7668" evidence="1">
    <location>
        <begin position="1"/>
        <end position="44"/>
    </location>
</feature>
<dbReference type="STRING" id="1391654.AKJ09_01307"/>
<reference evidence="2 3" key="1">
    <citation type="submission" date="2015-08" db="EMBL/GenBank/DDBJ databases">
        <authorList>
            <person name="Babu N.S."/>
            <person name="Beckwith C.J."/>
            <person name="Beseler K.G."/>
            <person name="Brison A."/>
            <person name="Carone J.V."/>
            <person name="Caskin T.P."/>
            <person name="Diamond M."/>
            <person name="Durham M.E."/>
            <person name="Foxe J.M."/>
            <person name="Go M."/>
            <person name="Henderson B.A."/>
            <person name="Jones I.B."/>
            <person name="McGettigan J.A."/>
            <person name="Micheletti S.J."/>
            <person name="Nasrallah M.E."/>
            <person name="Ortiz D."/>
            <person name="Piller C.R."/>
            <person name="Privatt S.R."/>
            <person name="Schneider S.L."/>
            <person name="Sharp S."/>
            <person name="Smith T.C."/>
            <person name="Stanton J.D."/>
            <person name="Ullery H.E."/>
            <person name="Wilson R.J."/>
            <person name="Serrano M.G."/>
            <person name="Buck G."/>
            <person name="Lee V."/>
            <person name="Wang Y."/>
            <person name="Carvalho R."/>
            <person name="Voegtly L."/>
            <person name="Shi R."/>
            <person name="Duckworth R."/>
            <person name="Johnson A."/>
            <person name="Loviza R."/>
            <person name="Walstead R."/>
            <person name="Shah Z."/>
            <person name="Kiflezghi M."/>
            <person name="Wade K."/>
            <person name="Ball S.L."/>
            <person name="Bradley K.W."/>
            <person name="Asai D.J."/>
            <person name="Bowman C.A."/>
            <person name="Russell D.A."/>
            <person name="Pope W.H."/>
            <person name="Jacobs-Sera D."/>
            <person name="Hendrix R.W."/>
            <person name="Hatfull G.F."/>
        </authorList>
    </citation>
    <scope>NUCLEOTIDE SEQUENCE [LARGE SCALE GENOMIC DNA]</scope>
    <source>
        <strain evidence="2 3">DSM 27648</strain>
    </source>
</reference>
<dbReference type="Proteomes" id="UP000064967">
    <property type="component" value="Chromosome"/>
</dbReference>
<evidence type="ECO:0000313" key="2">
    <source>
        <dbReference type="EMBL" id="AKU94643.1"/>
    </source>
</evidence>
<accession>A0A0K1PM78</accession>
<evidence type="ECO:0000313" key="3">
    <source>
        <dbReference type="Proteomes" id="UP000064967"/>
    </source>
</evidence>
<evidence type="ECO:0000259" key="1">
    <source>
        <dbReference type="Pfam" id="PF24705"/>
    </source>
</evidence>
<name>A0A0K1PM78_9BACT</name>
<gene>
    <name evidence="2" type="ORF">AKJ09_01307</name>
</gene>
<protein>
    <recommendedName>
        <fullName evidence="1">DUF7668 domain-containing protein</fullName>
    </recommendedName>
</protein>
<dbReference type="Pfam" id="PF24705">
    <property type="entry name" value="DUF7668"/>
    <property type="match status" value="1"/>
</dbReference>
<keyword evidence="3" id="KW-1185">Reference proteome</keyword>
<dbReference type="EMBL" id="CP012333">
    <property type="protein sequence ID" value="AKU94643.1"/>
    <property type="molecule type" value="Genomic_DNA"/>
</dbReference>
<organism evidence="2 3">
    <name type="scientific">Labilithrix luteola</name>
    <dbReference type="NCBI Taxonomy" id="1391654"/>
    <lineage>
        <taxon>Bacteria</taxon>
        <taxon>Pseudomonadati</taxon>
        <taxon>Myxococcota</taxon>
        <taxon>Polyangia</taxon>
        <taxon>Polyangiales</taxon>
        <taxon>Labilitrichaceae</taxon>
        <taxon>Labilithrix</taxon>
    </lineage>
</organism>